<organism evidence="1 2">
    <name type="scientific">Ataeniobius toweri</name>
    <dbReference type="NCBI Taxonomy" id="208326"/>
    <lineage>
        <taxon>Eukaryota</taxon>
        <taxon>Metazoa</taxon>
        <taxon>Chordata</taxon>
        <taxon>Craniata</taxon>
        <taxon>Vertebrata</taxon>
        <taxon>Euteleostomi</taxon>
        <taxon>Actinopterygii</taxon>
        <taxon>Neopterygii</taxon>
        <taxon>Teleostei</taxon>
        <taxon>Neoteleostei</taxon>
        <taxon>Acanthomorphata</taxon>
        <taxon>Ovalentaria</taxon>
        <taxon>Atherinomorphae</taxon>
        <taxon>Cyprinodontiformes</taxon>
        <taxon>Goodeidae</taxon>
        <taxon>Ataeniobius</taxon>
    </lineage>
</organism>
<name>A0ABU7ABL8_9TELE</name>
<protein>
    <submittedName>
        <fullName evidence="1">Uncharacterized protein</fullName>
    </submittedName>
</protein>
<evidence type="ECO:0000313" key="1">
    <source>
        <dbReference type="EMBL" id="MED6235238.1"/>
    </source>
</evidence>
<keyword evidence="2" id="KW-1185">Reference proteome</keyword>
<sequence length="122" mass="13898">SSGEELKYPTSPTLQRLSVNLQWLPPVPSFLSSLRMQKIQTRSLQENFTDYLLSWLHWLSSPLSLPLNEPGSPSTVLPSKIIHLVPPPPQVQVKQDYLDLSLTRHAPRVFNHLTSPPPWRIS</sequence>
<reference evidence="1 2" key="1">
    <citation type="submission" date="2021-07" db="EMBL/GenBank/DDBJ databases">
        <authorList>
            <person name="Palmer J.M."/>
        </authorList>
    </citation>
    <scope>NUCLEOTIDE SEQUENCE [LARGE SCALE GENOMIC DNA]</scope>
    <source>
        <strain evidence="1 2">AT_MEX2019</strain>
        <tissue evidence="1">Muscle</tissue>
    </source>
</reference>
<proteinExistence type="predicted"/>
<comment type="caution">
    <text evidence="1">The sequence shown here is derived from an EMBL/GenBank/DDBJ whole genome shotgun (WGS) entry which is preliminary data.</text>
</comment>
<accession>A0ABU7ABL8</accession>
<dbReference type="EMBL" id="JAHUTI010010278">
    <property type="protein sequence ID" value="MED6235238.1"/>
    <property type="molecule type" value="Genomic_DNA"/>
</dbReference>
<gene>
    <name evidence="1" type="ORF">ATANTOWER_020766</name>
</gene>
<feature type="non-terminal residue" evidence="1">
    <location>
        <position position="1"/>
    </location>
</feature>
<dbReference type="Proteomes" id="UP001345963">
    <property type="component" value="Unassembled WGS sequence"/>
</dbReference>
<evidence type="ECO:0000313" key="2">
    <source>
        <dbReference type="Proteomes" id="UP001345963"/>
    </source>
</evidence>